<dbReference type="Proteomes" id="UP001469553">
    <property type="component" value="Unassembled WGS sequence"/>
</dbReference>
<evidence type="ECO:0000256" key="1">
    <source>
        <dbReference type="SAM" id="Phobius"/>
    </source>
</evidence>
<evidence type="ECO:0000313" key="3">
    <source>
        <dbReference type="EMBL" id="MEQ2281449.1"/>
    </source>
</evidence>
<keyword evidence="4" id="KW-1185">Reference proteome</keyword>
<keyword evidence="1" id="KW-0812">Transmembrane</keyword>
<feature type="transmembrane region" description="Helical" evidence="1">
    <location>
        <begin position="77"/>
        <end position="99"/>
    </location>
</feature>
<sequence>CWTICLLNIGPFVRCWKQICCSASSAILYPSIVCYYKSQRTPRLIGRGRRSSDVTVGYITYSETFQLGFQVGYRTSIWGAALTAGLISSTLKAVLLCLVR</sequence>
<name>A0ABV0XJ16_9TELE</name>
<proteinExistence type="predicted"/>
<protein>
    <submittedName>
        <fullName evidence="3">Uncharacterized protein</fullName>
    </submittedName>
</protein>
<feature type="non-terminal residue" evidence="3">
    <location>
        <position position="1"/>
    </location>
</feature>
<evidence type="ECO:0000256" key="2">
    <source>
        <dbReference type="SAM" id="SignalP"/>
    </source>
</evidence>
<evidence type="ECO:0000313" key="4">
    <source>
        <dbReference type="Proteomes" id="UP001469553"/>
    </source>
</evidence>
<accession>A0ABV0XJ16</accession>
<organism evidence="3 4">
    <name type="scientific">Ameca splendens</name>
    <dbReference type="NCBI Taxonomy" id="208324"/>
    <lineage>
        <taxon>Eukaryota</taxon>
        <taxon>Metazoa</taxon>
        <taxon>Chordata</taxon>
        <taxon>Craniata</taxon>
        <taxon>Vertebrata</taxon>
        <taxon>Euteleostomi</taxon>
        <taxon>Actinopterygii</taxon>
        <taxon>Neopterygii</taxon>
        <taxon>Teleostei</taxon>
        <taxon>Neoteleostei</taxon>
        <taxon>Acanthomorphata</taxon>
        <taxon>Ovalentaria</taxon>
        <taxon>Atherinomorphae</taxon>
        <taxon>Cyprinodontiformes</taxon>
        <taxon>Goodeidae</taxon>
        <taxon>Ameca</taxon>
    </lineage>
</organism>
<dbReference type="EMBL" id="JAHRIP010003629">
    <property type="protein sequence ID" value="MEQ2281449.1"/>
    <property type="molecule type" value="Genomic_DNA"/>
</dbReference>
<comment type="caution">
    <text evidence="3">The sequence shown here is derived from an EMBL/GenBank/DDBJ whole genome shotgun (WGS) entry which is preliminary data.</text>
</comment>
<feature type="signal peptide" evidence="2">
    <location>
        <begin position="1"/>
        <end position="15"/>
    </location>
</feature>
<gene>
    <name evidence="3" type="ORF">AMECASPLE_030440</name>
</gene>
<keyword evidence="2" id="KW-0732">Signal</keyword>
<keyword evidence="1" id="KW-1133">Transmembrane helix</keyword>
<keyword evidence="1" id="KW-0472">Membrane</keyword>
<reference evidence="3 4" key="1">
    <citation type="submission" date="2021-06" db="EMBL/GenBank/DDBJ databases">
        <authorList>
            <person name="Palmer J.M."/>
        </authorList>
    </citation>
    <scope>NUCLEOTIDE SEQUENCE [LARGE SCALE GENOMIC DNA]</scope>
    <source>
        <strain evidence="3 4">AS_MEX2019</strain>
        <tissue evidence="3">Muscle</tissue>
    </source>
</reference>
<feature type="chain" id="PRO_5045256234" evidence="2">
    <location>
        <begin position="16"/>
        <end position="100"/>
    </location>
</feature>